<name>A0A345E144_9EURY</name>
<keyword evidence="1" id="KW-0805">Transcription regulation</keyword>
<reference evidence="4 5" key="1">
    <citation type="submission" date="2018-07" db="EMBL/GenBank/DDBJ databases">
        <title>Genome sequences of Haloplanus sp. CBA1113.</title>
        <authorList>
            <person name="Kim Y.B."/>
            <person name="Roh S.W."/>
        </authorList>
    </citation>
    <scope>NUCLEOTIDE SEQUENCE [LARGE SCALE GENOMIC DNA]</scope>
    <source>
        <strain evidence="4 5">CBA1113</strain>
    </source>
</reference>
<keyword evidence="4" id="KW-0238">DNA-binding</keyword>
<evidence type="ECO:0000256" key="2">
    <source>
        <dbReference type="ARBA" id="ARBA00023163"/>
    </source>
</evidence>
<dbReference type="InterPro" id="IPR007050">
    <property type="entry name" value="HTH_bacterioopsin"/>
</dbReference>
<dbReference type="AlphaFoldDB" id="A0A345E144"/>
<evidence type="ECO:0000313" key="4">
    <source>
        <dbReference type="EMBL" id="AXG05916.1"/>
    </source>
</evidence>
<protein>
    <submittedName>
        <fullName evidence="4">DNA-binding protein</fullName>
    </submittedName>
</protein>
<dbReference type="EMBL" id="CP031150">
    <property type="protein sequence ID" value="AXG05916.1"/>
    <property type="molecule type" value="Genomic_DNA"/>
</dbReference>
<proteinExistence type="predicted"/>
<evidence type="ECO:0000256" key="1">
    <source>
        <dbReference type="ARBA" id="ARBA00023015"/>
    </source>
</evidence>
<dbReference type="RefSeq" id="WP_114585064.1">
    <property type="nucleotide sequence ID" value="NZ_CP031150.1"/>
</dbReference>
<dbReference type="OrthoDB" id="202021at2157"/>
<dbReference type="Pfam" id="PF04967">
    <property type="entry name" value="HTH_10"/>
    <property type="match status" value="1"/>
</dbReference>
<gene>
    <name evidence="4" type="ORF">DU500_05375</name>
</gene>
<organism evidence="4 5">
    <name type="scientific">Haloplanus rubicundus</name>
    <dbReference type="NCBI Taxonomy" id="1547898"/>
    <lineage>
        <taxon>Archaea</taxon>
        <taxon>Methanobacteriati</taxon>
        <taxon>Methanobacteriota</taxon>
        <taxon>Stenosarchaea group</taxon>
        <taxon>Halobacteria</taxon>
        <taxon>Halobacteriales</taxon>
        <taxon>Haloferacaceae</taxon>
        <taxon>Haloplanus</taxon>
    </lineage>
</organism>
<dbReference type="SUPFAM" id="SSF88659">
    <property type="entry name" value="Sigma3 and sigma4 domains of RNA polymerase sigma factors"/>
    <property type="match status" value="1"/>
</dbReference>
<dbReference type="PANTHER" id="PTHR34236">
    <property type="entry name" value="DIMETHYL SULFOXIDE REDUCTASE TRANSCRIPTIONAL ACTIVATOR"/>
    <property type="match status" value="1"/>
</dbReference>
<evidence type="ECO:0000313" key="5">
    <source>
        <dbReference type="Proteomes" id="UP000253273"/>
    </source>
</evidence>
<accession>A0A345E144</accession>
<evidence type="ECO:0000259" key="3">
    <source>
        <dbReference type="Pfam" id="PF04967"/>
    </source>
</evidence>
<sequence length="230" mass="25471">MGLVAEYGIPCEHLPLVDVATAVPDATLTVELQFNHGDRPPFHVYATHDDHVAVERAFDDSTFVDRSVLVGRAGETRRYRVRPAVSMETLLGDYLDDLGDLRALATADAIVERIRVTPSGWVQTTWFADRAAFDAFRSFWVRNDCFSLRRLTHDGDPEPPGDGLTDRQQEALRTAYEMGYFGIPRGASLDDVAAELGVSASSLSERLRRAQTHLIETTVASTWPPLPDDG</sequence>
<keyword evidence="2" id="KW-0804">Transcription</keyword>
<dbReference type="InterPro" id="IPR013324">
    <property type="entry name" value="RNA_pol_sigma_r3/r4-like"/>
</dbReference>
<dbReference type="Proteomes" id="UP000253273">
    <property type="component" value="Chromosome"/>
</dbReference>
<feature type="domain" description="HTH bat-type" evidence="3">
    <location>
        <begin position="164"/>
        <end position="216"/>
    </location>
</feature>
<dbReference type="PANTHER" id="PTHR34236:SF1">
    <property type="entry name" value="DIMETHYL SULFOXIDE REDUCTASE TRANSCRIPTIONAL ACTIVATOR"/>
    <property type="match status" value="1"/>
</dbReference>
<keyword evidence="5" id="KW-1185">Reference proteome</keyword>
<dbReference type="GO" id="GO:0003677">
    <property type="term" value="F:DNA binding"/>
    <property type="evidence" value="ECO:0007669"/>
    <property type="project" value="UniProtKB-KW"/>
</dbReference>
<dbReference type="GeneID" id="37282794"/>
<dbReference type="KEGG" id="haj:DU500_05375"/>